<keyword evidence="2" id="KW-1185">Reference proteome</keyword>
<proteinExistence type="predicted"/>
<accession>A0A8X6JCY7</accession>
<sequence>MLLLGQELDVVSQTNGWDNRTRVTQLVTALRGQAFEVVKIVTGKQINDSDFIENAHEYFFVTKKIWTVNDPDTPAFSKSALVTPVIPHP</sequence>
<gene>
    <name evidence="1" type="ORF">TNCT_543031</name>
</gene>
<evidence type="ECO:0000313" key="2">
    <source>
        <dbReference type="Proteomes" id="UP000887116"/>
    </source>
</evidence>
<dbReference type="Proteomes" id="UP000887116">
    <property type="component" value="Unassembled WGS sequence"/>
</dbReference>
<dbReference type="EMBL" id="BMAO01008085">
    <property type="protein sequence ID" value="GFR20663.1"/>
    <property type="molecule type" value="Genomic_DNA"/>
</dbReference>
<organism evidence="1 2">
    <name type="scientific">Trichonephila clavata</name>
    <name type="common">Joro spider</name>
    <name type="synonym">Nephila clavata</name>
    <dbReference type="NCBI Taxonomy" id="2740835"/>
    <lineage>
        <taxon>Eukaryota</taxon>
        <taxon>Metazoa</taxon>
        <taxon>Ecdysozoa</taxon>
        <taxon>Arthropoda</taxon>
        <taxon>Chelicerata</taxon>
        <taxon>Arachnida</taxon>
        <taxon>Araneae</taxon>
        <taxon>Araneomorphae</taxon>
        <taxon>Entelegynae</taxon>
        <taxon>Araneoidea</taxon>
        <taxon>Nephilidae</taxon>
        <taxon>Trichonephila</taxon>
    </lineage>
</organism>
<dbReference type="AlphaFoldDB" id="A0A8X6JCY7"/>
<comment type="caution">
    <text evidence="1">The sequence shown here is derived from an EMBL/GenBank/DDBJ whole genome shotgun (WGS) entry which is preliminary data.</text>
</comment>
<evidence type="ECO:0000313" key="1">
    <source>
        <dbReference type="EMBL" id="GFR20663.1"/>
    </source>
</evidence>
<name>A0A8X6JCY7_TRICU</name>
<dbReference type="OrthoDB" id="8300685at2759"/>
<protein>
    <submittedName>
        <fullName evidence="1">Uncharacterized protein</fullName>
    </submittedName>
</protein>
<reference evidence="1" key="1">
    <citation type="submission" date="2020-07" db="EMBL/GenBank/DDBJ databases">
        <title>Multicomponent nature underlies the extraordinary mechanical properties of spider dragline silk.</title>
        <authorList>
            <person name="Kono N."/>
            <person name="Nakamura H."/>
            <person name="Mori M."/>
            <person name="Yoshida Y."/>
            <person name="Ohtoshi R."/>
            <person name="Malay A.D."/>
            <person name="Moran D.A.P."/>
            <person name="Tomita M."/>
            <person name="Numata K."/>
            <person name="Arakawa K."/>
        </authorList>
    </citation>
    <scope>NUCLEOTIDE SEQUENCE</scope>
</reference>